<reference evidence="7 8" key="1">
    <citation type="submission" date="2022-11" db="EMBL/GenBank/DDBJ databases">
        <title>Study of microbial diversity in lake waters.</title>
        <authorList>
            <person name="Zhang J."/>
        </authorList>
    </citation>
    <scope>NUCLEOTIDE SEQUENCE [LARGE SCALE GENOMIC DNA]</scope>
    <source>
        <strain evidence="7 8">DT12</strain>
    </source>
</reference>
<dbReference type="EMBL" id="JAPMLT010000001">
    <property type="protein sequence ID" value="MCX7568741.1"/>
    <property type="molecule type" value="Genomic_DNA"/>
</dbReference>
<evidence type="ECO:0000256" key="2">
    <source>
        <dbReference type="ARBA" id="ARBA00023015"/>
    </source>
</evidence>
<evidence type="ECO:0000313" key="8">
    <source>
        <dbReference type="Proteomes" id="UP001208017"/>
    </source>
</evidence>
<evidence type="ECO:0000256" key="5">
    <source>
        <dbReference type="SAM" id="MobiDB-lite"/>
    </source>
</evidence>
<feature type="domain" description="HTH merR-type" evidence="6">
    <location>
        <begin position="11"/>
        <end position="79"/>
    </location>
</feature>
<keyword evidence="1" id="KW-0678">Repressor</keyword>
<sequence>MNDEIRRNLALFPIGIVQKLTELSARQIRYYETHDLIRPARTDGNQRLFSFNDVERLLEIKQLIDQGLNIAGIKAVVGAAKTTSDLLPESEKEQAKKAAQKLEKDLSDREVREMWKREMVRRPSMPGVNTFNAGDLSRFFH</sequence>
<dbReference type="InterPro" id="IPR047057">
    <property type="entry name" value="MerR_fam"/>
</dbReference>
<dbReference type="PANTHER" id="PTHR30204:SF65">
    <property type="entry name" value="HTH-TYPE TRANSCRIPTIONAL REGULATOR TNRA"/>
    <property type="match status" value="1"/>
</dbReference>
<dbReference type="InterPro" id="IPR009061">
    <property type="entry name" value="DNA-bd_dom_put_sf"/>
</dbReference>
<dbReference type="CDD" id="cd01105">
    <property type="entry name" value="HTH_GlnR-like"/>
    <property type="match status" value="1"/>
</dbReference>
<gene>
    <name evidence="7" type="ORF">OS242_01990</name>
</gene>
<dbReference type="PROSITE" id="PS50937">
    <property type="entry name" value="HTH_MERR_2"/>
    <property type="match status" value="1"/>
</dbReference>
<evidence type="ECO:0000313" key="7">
    <source>
        <dbReference type="EMBL" id="MCX7568741.1"/>
    </source>
</evidence>
<protein>
    <submittedName>
        <fullName evidence="7">MerR family transcriptional regulator</fullName>
    </submittedName>
</protein>
<keyword evidence="8" id="KW-1185">Reference proteome</keyword>
<evidence type="ECO:0000256" key="4">
    <source>
        <dbReference type="ARBA" id="ARBA00023163"/>
    </source>
</evidence>
<keyword evidence="2" id="KW-0805">Transcription regulation</keyword>
<feature type="compositionally biased region" description="Basic and acidic residues" evidence="5">
    <location>
        <begin position="89"/>
        <end position="105"/>
    </location>
</feature>
<dbReference type="Proteomes" id="UP001208017">
    <property type="component" value="Unassembled WGS sequence"/>
</dbReference>
<proteinExistence type="predicted"/>
<dbReference type="Pfam" id="PF13411">
    <property type="entry name" value="MerR_1"/>
    <property type="match status" value="1"/>
</dbReference>
<dbReference type="RefSeq" id="WP_267149980.1">
    <property type="nucleotide sequence ID" value="NZ_JAPMLT010000001.1"/>
</dbReference>
<organism evidence="7 8">
    <name type="scientific">Tumebacillus lacus</name>
    <dbReference type="NCBI Taxonomy" id="2995335"/>
    <lineage>
        <taxon>Bacteria</taxon>
        <taxon>Bacillati</taxon>
        <taxon>Bacillota</taxon>
        <taxon>Bacilli</taxon>
        <taxon>Bacillales</taxon>
        <taxon>Alicyclobacillaceae</taxon>
        <taxon>Tumebacillus</taxon>
    </lineage>
</organism>
<name>A0ABT3WVW1_9BACL</name>
<comment type="caution">
    <text evidence="7">The sequence shown here is derived from an EMBL/GenBank/DDBJ whole genome shotgun (WGS) entry which is preliminary data.</text>
</comment>
<evidence type="ECO:0000256" key="3">
    <source>
        <dbReference type="ARBA" id="ARBA00023125"/>
    </source>
</evidence>
<accession>A0ABT3WVW1</accession>
<dbReference type="SMART" id="SM00422">
    <property type="entry name" value="HTH_MERR"/>
    <property type="match status" value="1"/>
</dbReference>
<evidence type="ECO:0000256" key="1">
    <source>
        <dbReference type="ARBA" id="ARBA00022491"/>
    </source>
</evidence>
<dbReference type="PANTHER" id="PTHR30204">
    <property type="entry name" value="REDOX-CYCLING DRUG-SENSING TRANSCRIPTIONAL ACTIVATOR SOXR"/>
    <property type="match status" value="1"/>
</dbReference>
<dbReference type="InterPro" id="IPR000551">
    <property type="entry name" value="MerR-type_HTH_dom"/>
</dbReference>
<dbReference type="Gene3D" id="1.10.1660.10">
    <property type="match status" value="1"/>
</dbReference>
<keyword evidence="4" id="KW-0804">Transcription</keyword>
<feature type="region of interest" description="Disordered" evidence="5">
    <location>
        <begin position="86"/>
        <end position="105"/>
    </location>
</feature>
<evidence type="ECO:0000259" key="6">
    <source>
        <dbReference type="PROSITE" id="PS50937"/>
    </source>
</evidence>
<dbReference type="SUPFAM" id="SSF46955">
    <property type="entry name" value="Putative DNA-binding domain"/>
    <property type="match status" value="1"/>
</dbReference>
<keyword evidence="3" id="KW-0238">DNA-binding</keyword>